<dbReference type="AlphaFoldDB" id="A0A9Q8V9I5"/>
<proteinExistence type="predicted"/>
<gene>
    <name evidence="1" type="ORF">JDV02_003297</name>
</gene>
<protein>
    <submittedName>
        <fullName evidence="1">Uncharacterized protein</fullName>
    </submittedName>
</protein>
<sequence length="265" mass="28921">MASYRRTSAWVSEELIEALDNSPAARRIQVAEIITSTEGFRFPKSGVILQDAAENAELVAALAKDGHLVSRQTAESRAVEYVKGLLMAANRMWPLVSHAGKKLFHRQLALCSFNGRGLYLPRELIELLLPALVHAREHYLVRLGAQLDTKPEQYAAVAPTDMTQAAAQYLLVRMSEVLQTRGIAFKGAPMSLAAREEVRRRAQPVGQAAQNNRRGTILCANGFVQRIMPVTRSGGGPSGMTATEWFGMIDHMGAMDGGLAGPRRG</sequence>
<dbReference type="RefSeq" id="XP_047840390.1">
    <property type="nucleotide sequence ID" value="XM_047984416.1"/>
</dbReference>
<dbReference type="KEGG" id="ptkz:JDV02_003297"/>
<keyword evidence="2" id="KW-1185">Reference proteome</keyword>
<accession>A0A9Q8V9I5</accession>
<evidence type="ECO:0000313" key="2">
    <source>
        <dbReference type="Proteomes" id="UP000829364"/>
    </source>
</evidence>
<dbReference type="Proteomes" id="UP000829364">
    <property type="component" value="Chromosome 2"/>
</dbReference>
<name>A0A9Q8V9I5_9HYPO</name>
<evidence type="ECO:0000313" key="1">
    <source>
        <dbReference type="EMBL" id="UNI16909.1"/>
    </source>
</evidence>
<dbReference type="GeneID" id="72065257"/>
<dbReference type="OrthoDB" id="10409627at2759"/>
<organism evidence="1 2">
    <name type="scientific">Purpureocillium takamizusanense</name>
    <dbReference type="NCBI Taxonomy" id="2060973"/>
    <lineage>
        <taxon>Eukaryota</taxon>
        <taxon>Fungi</taxon>
        <taxon>Dikarya</taxon>
        <taxon>Ascomycota</taxon>
        <taxon>Pezizomycotina</taxon>
        <taxon>Sordariomycetes</taxon>
        <taxon>Hypocreomycetidae</taxon>
        <taxon>Hypocreales</taxon>
        <taxon>Ophiocordycipitaceae</taxon>
        <taxon>Purpureocillium</taxon>
    </lineage>
</organism>
<dbReference type="EMBL" id="CP086355">
    <property type="protein sequence ID" value="UNI16909.1"/>
    <property type="molecule type" value="Genomic_DNA"/>
</dbReference>
<reference evidence="1" key="1">
    <citation type="submission" date="2021-11" db="EMBL/GenBank/DDBJ databases">
        <title>Purpureocillium_takamizusanense_genome.</title>
        <authorList>
            <person name="Nguyen N.-H."/>
        </authorList>
    </citation>
    <scope>NUCLEOTIDE SEQUENCE</scope>
    <source>
        <strain evidence="1">PT3</strain>
    </source>
</reference>